<sequence>METDKFEQNREYRKARKQARELRGFYIHLMIYCVTIPFLIAINLVFVPEFYWFPFSVFGWGTGLLFHWMEVKKYTPFLGKGWEERKIREFMEEEKNKYDNFKK</sequence>
<gene>
    <name evidence="3" type="ORF">HZF10_09630</name>
</gene>
<protein>
    <submittedName>
        <fullName evidence="3">2TM domain-containing protein</fullName>
    </submittedName>
</protein>
<evidence type="ECO:0000313" key="3">
    <source>
        <dbReference type="EMBL" id="NYA71178.1"/>
    </source>
</evidence>
<evidence type="ECO:0000259" key="2">
    <source>
        <dbReference type="Pfam" id="PF13239"/>
    </source>
</evidence>
<keyword evidence="1" id="KW-0812">Transmembrane</keyword>
<organism evidence="3 4">
    <name type="scientific">Flavobacterium agri</name>
    <dbReference type="NCBI Taxonomy" id="2743471"/>
    <lineage>
        <taxon>Bacteria</taxon>
        <taxon>Pseudomonadati</taxon>
        <taxon>Bacteroidota</taxon>
        <taxon>Flavobacteriia</taxon>
        <taxon>Flavobacteriales</taxon>
        <taxon>Flavobacteriaceae</taxon>
        <taxon>Flavobacterium</taxon>
    </lineage>
</organism>
<dbReference type="Pfam" id="PF13239">
    <property type="entry name" value="2TM"/>
    <property type="match status" value="1"/>
</dbReference>
<keyword evidence="1" id="KW-0472">Membrane</keyword>
<evidence type="ECO:0000256" key="1">
    <source>
        <dbReference type="SAM" id="Phobius"/>
    </source>
</evidence>
<proteinExistence type="predicted"/>
<feature type="transmembrane region" description="Helical" evidence="1">
    <location>
        <begin position="25"/>
        <end position="45"/>
    </location>
</feature>
<feature type="transmembrane region" description="Helical" evidence="1">
    <location>
        <begin position="51"/>
        <end position="69"/>
    </location>
</feature>
<feature type="domain" description="2TM" evidence="2">
    <location>
        <begin position="13"/>
        <end position="92"/>
    </location>
</feature>
<dbReference type="RefSeq" id="WP_176005980.1">
    <property type="nucleotide sequence ID" value="NZ_JABWMI010000010.1"/>
</dbReference>
<reference evidence="3 4" key="1">
    <citation type="submission" date="2020-07" db="EMBL/GenBank/DDBJ databases">
        <authorList>
            <person name="Sun Q."/>
        </authorList>
    </citation>
    <scope>NUCLEOTIDE SEQUENCE [LARGE SCALE GENOMIC DNA]</scope>
    <source>
        <strain evidence="3 4">MAH-1</strain>
    </source>
</reference>
<dbReference type="InterPro" id="IPR025698">
    <property type="entry name" value="2TM_dom"/>
</dbReference>
<keyword evidence="4" id="KW-1185">Reference proteome</keyword>
<comment type="caution">
    <text evidence="3">The sequence shown here is derived from an EMBL/GenBank/DDBJ whole genome shotgun (WGS) entry which is preliminary data.</text>
</comment>
<name>A0A7Y9C782_9FLAO</name>
<dbReference type="AlphaFoldDB" id="A0A7Y9C782"/>
<dbReference type="EMBL" id="JACBJI010000003">
    <property type="protein sequence ID" value="NYA71178.1"/>
    <property type="molecule type" value="Genomic_DNA"/>
</dbReference>
<accession>A0A7Y9C782</accession>
<evidence type="ECO:0000313" key="4">
    <source>
        <dbReference type="Proteomes" id="UP000535020"/>
    </source>
</evidence>
<dbReference type="Proteomes" id="UP000535020">
    <property type="component" value="Unassembled WGS sequence"/>
</dbReference>
<keyword evidence="1" id="KW-1133">Transmembrane helix</keyword>